<dbReference type="GO" id="GO:0006979">
    <property type="term" value="P:response to oxidative stress"/>
    <property type="evidence" value="ECO:0007669"/>
    <property type="project" value="InterPro"/>
</dbReference>
<comment type="caution">
    <text evidence="5">The sequence shown here is derived from an EMBL/GenBank/DDBJ whole genome shotgun (WGS) entry which is preliminary data.</text>
</comment>
<keyword evidence="2 5" id="KW-0560">Oxidoreductase</keyword>
<name>A0A7X6GYL0_9RHOB</name>
<organism evidence="5 6">
    <name type="scientific">Roseicyclus persicicus</name>
    <dbReference type="NCBI Taxonomy" id="2650661"/>
    <lineage>
        <taxon>Bacteria</taxon>
        <taxon>Pseudomonadati</taxon>
        <taxon>Pseudomonadota</taxon>
        <taxon>Alphaproteobacteria</taxon>
        <taxon>Rhodobacterales</taxon>
        <taxon>Roseobacteraceae</taxon>
        <taxon>Roseicyclus</taxon>
    </lineage>
</organism>
<dbReference type="InterPro" id="IPR002579">
    <property type="entry name" value="Met_Sox_Rdtase_MsrB_dom"/>
</dbReference>
<dbReference type="Gene3D" id="2.170.150.20">
    <property type="entry name" value="Peptide methionine sulfoxide reductase"/>
    <property type="match status" value="1"/>
</dbReference>
<dbReference type="AlphaFoldDB" id="A0A7X6GYL0"/>
<gene>
    <name evidence="5" type="primary">msrB</name>
    <name evidence="5" type="ORF">HCU73_04710</name>
</gene>
<dbReference type="InterPro" id="IPR011057">
    <property type="entry name" value="Mss4-like_sf"/>
</dbReference>
<evidence type="ECO:0000256" key="3">
    <source>
        <dbReference type="ARBA" id="ARBA00048488"/>
    </source>
</evidence>
<dbReference type="GO" id="GO:0030091">
    <property type="term" value="P:protein repair"/>
    <property type="evidence" value="ECO:0007669"/>
    <property type="project" value="InterPro"/>
</dbReference>
<dbReference type="Pfam" id="PF01641">
    <property type="entry name" value="SelR"/>
    <property type="match status" value="1"/>
</dbReference>
<dbReference type="SUPFAM" id="SSF51316">
    <property type="entry name" value="Mss4-like"/>
    <property type="match status" value="1"/>
</dbReference>
<feature type="domain" description="MsrB" evidence="4">
    <location>
        <begin position="67"/>
        <end position="188"/>
    </location>
</feature>
<keyword evidence="6" id="KW-1185">Reference proteome</keyword>
<dbReference type="PROSITE" id="PS51790">
    <property type="entry name" value="MSRB"/>
    <property type="match status" value="1"/>
</dbReference>
<protein>
    <recommendedName>
        <fullName evidence="1">peptide-methionine (R)-S-oxide reductase</fullName>
        <ecNumber evidence="1">1.8.4.12</ecNumber>
    </recommendedName>
</protein>
<dbReference type="InterPro" id="IPR028427">
    <property type="entry name" value="Met_Sox_Rdtase_MsrB"/>
</dbReference>
<evidence type="ECO:0000313" key="5">
    <source>
        <dbReference type="EMBL" id="NKX43883.1"/>
    </source>
</evidence>
<sequence length="188" mass="20417">MPPGKPRPTGCCHADRRPFFFPVPQPPEVPMLPTRRHVLTAGLAALILPRVAAAAIAEGPFAVTRSAAEWRAMLTPTEYAVMREGETERAGSSPLNAETRPGVYHCRGCDQALYDAAAKYDSGTGWPSFFDVRPGAIGTMQDRSFFITRTECHCSRCGSHLGHIFDDGPQPTGLRHCLNGVALVFRPA</sequence>
<reference evidence="5 6" key="1">
    <citation type="submission" date="2020-04" db="EMBL/GenBank/DDBJ databases">
        <authorList>
            <person name="Yoon J."/>
        </authorList>
    </citation>
    <scope>NUCLEOTIDE SEQUENCE [LARGE SCALE GENOMIC DNA]</scope>
    <source>
        <strain evidence="5 6">KMU-115</strain>
    </source>
</reference>
<accession>A0A7X6GYL0</accession>
<dbReference type="GO" id="GO:0005737">
    <property type="term" value="C:cytoplasm"/>
    <property type="evidence" value="ECO:0007669"/>
    <property type="project" value="TreeGrafter"/>
</dbReference>
<dbReference type="PANTHER" id="PTHR10173">
    <property type="entry name" value="METHIONINE SULFOXIDE REDUCTASE"/>
    <property type="match status" value="1"/>
</dbReference>
<proteinExistence type="predicted"/>
<comment type="catalytic activity">
    <reaction evidence="3">
        <text>L-methionyl-[protein] + [thioredoxin]-disulfide + H2O = L-methionyl-(R)-S-oxide-[protein] + [thioredoxin]-dithiol</text>
        <dbReference type="Rhea" id="RHEA:24164"/>
        <dbReference type="Rhea" id="RHEA-COMP:10698"/>
        <dbReference type="Rhea" id="RHEA-COMP:10700"/>
        <dbReference type="Rhea" id="RHEA-COMP:12313"/>
        <dbReference type="Rhea" id="RHEA-COMP:12314"/>
        <dbReference type="ChEBI" id="CHEBI:15377"/>
        <dbReference type="ChEBI" id="CHEBI:16044"/>
        <dbReference type="ChEBI" id="CHEBI:29950"/>
        <dbReference type="ChEBI" id="CHEBI:45764"/>
        <dbReference type="ChEBI" id="CHEBI:50058"/>
        <dbReference type="EC" id="1.8.4.12"/>
    </reaction>
</comment>
<dbReference type="PANTHER" id="PTHR10173:SF57">
    <property type="entry name" value="PEPTIDE-METHIONINE (R)-S-OXIDE REDUCTASE"/>
    <property type="match status" value="1"/>
</dbReference>
<evidence type="ECO:0000256" key="1">
    <source>
        <dbReference type="ARBA" id="ARBA00012499"/>
    </source>
</evidence>
<dbReference type="Proteomes" id="UP000526408">
    <property type="component" value="Unassembled WGS sequence"/>
</dbReference>
<dbReference type="EMBL" id="JAAZQQ010000001">
    <property type="protein sequence ID" value="NKX43883.1"/>
    <property type="molecule type" value="Genomic_DNA"/>
</dbReference>
<evidence type="ECO:0000313" key="6">
    <source>
        <dbReference type="Proteomes" id="UP000526408"/>
    </source>
</evidence>
<dbReference type="GO" id="GO:0033743">
    <property type="term" value="F:peptide-methionine (R)-S-oxide reductase activity"/>
    <property type="evidence" value="ECO:0007669"/>
    <property type="project" value="UniProtKB-EC"/>
</dbReference>
<evidence type="ECO:0000256" key="2">
    <source>
        <dbReference type="ARBA" id="ARBA00023002"/>
    </source>
</evidence>
<dbReference type="NCBIfam" id="TIGR00357">
    <property type="entry name" value="peptide-methionine (R)-S-oxide reductase MsrB"/>
    <property type="match status" value="1"/>
</dbReference>
<dbReference type="EC" id="1.8.4.12" evidence="1"/>
<evidence type="ECO:0000259" key="4">
    <source>
        <dbReference type="PROSITE" id="PS51790"/>
    </source>
</evidence>